<dbReference type="InParanoid" id="A0A0V0QBA0"/>
<evidence type="ECO:0000313" key="8">
    <source>
        <dbReference type="Proteomes" id="UP000054937"/>
    </source>
</evidence>
<dbReference type="GO" id="GO:0005829">
    <property type="term" value="C:cytosol"/>
    <property type="evidence" value="ECO:0007669"/>
    <property type="project" value="TreeGrafter"/>
</dbReference>
<feature type="domain" description="CP-type G" evidence="6">
    <location>
        <begin position="174"/>
        <end position="435"/>
    </location>
</feature>
<keyword evidence="8" id="KW-1185">Reference proteome</keyword>
<comment type="caution">
    <text evidence="7">The sequence shown here is derived from an EMBL/GenBank/DDBJ whole genome shotgun (WGS) entry which is preliminary data.</text>
</comment>
<keyword evidence="5" id="KW-0342">GTP-binding</keyword>
<evidence type="ECO:0000259" key="6">
    <source>
        <dbReference type="PROSITE" id="PS51721"/>
    </source>
</evidence>
<dbReference type="InterPro" id="IPR027417">
    <property type="entry name" value="P-loop_NTPase"/>
</dbReference>
<dbReference type="CDD" id="cd01857">
    <property type="entry name" value="HSR1_MMR1"/>
    <property type="match status" value="1"/>
</dbReference>
<sequence>MPRIPKGSKGTLGKSIMKSLNKKKYVPNEQAMQEAKFIHLENNNEILKQQQKQNLASVIDQDNLDEFLVTAEQAEKKYDAERGIRVAKDEQGHEIIYSVNKQDQEMQDFDVQKNKLLQNLRIPRKPKWNTEMTKKELISAENEAFLMWRRGLAQIEKDYYTVHITPYEKNIEVWKQLWRVVERSDILVQIVDGRDPLFYRCEDLESYVKESGSFKQNFLVINKSDLLSKEVRKSWNKYFIENGVDHMFFSAKQEQEKINSQPDDKNNVLFDLDLQLQDQKQENYVNQYTIANRKNLIYSLQQFVKQQQAQRKQQLFNEKIEIMEKKEKGEETKEDNFDEILKNIDDELDLGGAEFLDEAITDNKGKKEQNVKKNPNLVTIGMVGYPNVGKSSVINALCNKKLVGVGNMPGKTKAFQTVFIQDDVLLCDCPGLVFPNAGSTRGEMVLNGVLPIDRIIDYLGPIDLLVSRVPIVVFEQLYSLSIGLNKITADHLLTAYALKKGYVRGKGEPDEAKSAKLILKNKNIN</sequence>
<dbReference type="InterPro" id="IPR030378">
    <property type="entry name" value="G_CP_dom"/>
</dbReference>
<evidence type="ECO:0000313" key="7">
    <source>
        <dbReference type="EMBL" id="KRW99507.1"/>
    </source>
</evidence>
<proteinExistence type="predicted"/>
<dbReference type="OMA" id="VNKADMM"/>
<gene>
    <name evidence="7" type="ORF">PPERSA_07992</name>
</gene>
<dbReference type="Pfam" id="PF01926">
    <property type="entry name" value="MMR_HSR1"/>
    <property type="match status" value="1"/>
</dbReference>
<dbReference type="SUPFAM" id="SSF52540">
    <property type="entry name" value="P-loop containing nucleoside triphosphate hydrolases"/>
    <property type="match status" value="1"/>
</dbReference>
<dbReference type="PROSITE" id="PS51721">
    <property type="entry name" value="G_CP"/>
    <property type="match status" value="1"/>
</dbReference>
<keyword evidence="4 7" id="KW-0378">Hydrolase</keyword>
<dbReference type="PANTHER" id="PTHR45709:SF2">
    <property type="entry name" value="LARGE SUBUNIT GTPASE 1 HOMOLOG"/>
    <property type="match status" value="1"/>
</dbReference>
<evidence type="ECO:0000256" key="5">
    <source>
        <dbReference type="ARBA" id="ARBA00023134"/>
    </source>
</evidence>
<dbReference type="PANTHER" id="PTHR45709">
    <property type="entry name" value="LARGE SUBUNIT GTPASE 1 HOMOLOG-RELATED"/>
    <property type="match status" value="1"/>
</dbReference>
<evidence type="ECO:0000256" key="1">
    <source>
        <dbReference type="ARBA" id="ARBA00004496"/>
    </source>
</evidence>
<evidence type="ECO:0000256" key="4">
    <source>
        <dbReference type="ARBA" id="ARBA00022801"/>
    </source>
</evidence>
<dbReference type="GO" id="GO:0003924">
    <property type="term" value="F:GTPase activity"/>
    <property type="evidence" value="ECO:0007669"/>
    <property type="project" value="InterPro"/>
</dbReference>
<name>A0A0V0QBA0_PSEPJ</name>
<keyword evidence="2" id="KW-0963">Cytoplasm</keyword>
<reference evidence="7 8" key="1">
    <citation type="journal article" date="2015" name="Sci. Rep.">
        <title>Genome of the facultative scuticociliatosis pathogen Pseudocohnilembus persalinus provides insight into its virulence through horizontal gene transfer.</title>
        <authorList>
            <person name="Xiong J."/>
            <person name="Wang G."/>
            <person name="Cheng J."/>
            <person name="Tian M."/>
            <person name="Pan X."/>
            <person name="Warren A."/>
            <person name="Jiang C."/>
            <person name="Yuan D."/>
            <person name="Miao W."/>
        </authorList>
    </citation>
    <scope>NUCLEOTIDE SEQUENCE [LARGE SCALE GENOMIC DNA]</scope>
    <source>
        <strain evidence="7">36N120E</strain>
    </source>
</reference>
<dbReference type="AlphaFoldDB" id="A0A0V0QBA0"/>
<keyword evidence="3" id="KW-0547">Nucleotide-binding</keyword>
<dbReference type="OrthoDB" id="61815at2759"/>
<dbReference type="InterPro" id="IPR006073">
    <property type="entry name" value="GTP-bd"/>
</dbReference>
<accession>A0A0V0QBA0</accession>
<dbReference type="EMBL" id="LDAU01000212">
    <property type="protein sequence ID" value="KRW99507.1"/>
    <property type="molecule type" value="Genomic_DNA"/>
</dbReference>
<comment type="subcellular location">
    <subcellularLocation>
        <location evidence="1">Cytoplasm</location>
    </subcellularLocation>
</comment>
<protein>
    <submittedName>
        <fullName evidence="7">p-loop containing nucleoside triphosphate hydrolase</fullName>
    </submittedName>
</protein>
<dbReference type="GO" id="GO:0005525">
    <property type="term" value="F:GTP binding"/>
    <property type="evidence" value="ECO:0007669"/>
    <property type="project" value="UniProtKB-KW"/>
</dbReference>
<dbReference type="InterPro" id="IPR043358">
    <property type="entry name" value="GNL1-like"/>
</dbReference>
<evidence type="ECO:0000256" key="2">
    <source>
        <dbReference type="ARBA" id="ARBA00022490"/>
    </source>
</evidence>
<organism evidence="7 8">
    <name type="scientific">Pseudocohnilembus persalinus</name>
    <name type="common">Ciliate</name>
    <dbReference type="NCBI Taxonomy" id="266149"/>
    <lineage>
        <taxon>Eukaryota</taxon>
        <taxon>Sar</taxon>
        <taxon>Alveolata</taxon>
        <taxon>Ciliophora</taxon>
        <taxon>Intramacronucleata</taxon>
        <taxon>Oligohymenophorea</taxon>
        <taxon>Scuticociliatia</taxon>
        <taxon>Philasterida</taxon>
        <taxon>Pseudocohnilembidae</taxon>
        <taxon>Pseudocohnilembus</taxon>
    </lineage>
</organism>
<dbReference type="Proteomes" id="UP000054937">
    <property type="component" value="Unassembled WGS sequence"/>
</dbReference>
<evidence type="ECO:0000256" key="3">
    <source>
        <dbReference type="ARBA" id="ARBA00022741"/>
    </source>
</evidence>
<dbReference type="Gene3D" id="3.40.50.300">
    <property type="entry name" value="P-loop containing nucleotide triphosphate hydrolases"/>
    <property type="match status" value="1"/>
</dbReference>